<evidence type="ECO:0000313" key="1">
    <source>
        <dbReference type="EMBL" id="AKN40793.1"/>
    </source>
</evidence>
<reference evidence="1" key="1">
    <citation type="journal article" date="2015" name="MBio">
        <title>Eco-Evolutionary Dynamics of Episomes among Ecologically Cohesive Bacterial Populations.</title>
        <authorList>
            <person name="Xue H."/>
            <person name="Cordero O.X."/>
            <person name="Camas F.M."/>
            <person name="Trimble W."/>
            <person name="Meyer F."/>
            <person name="Guglielmini J."/>
            <person name="Rocha E.P."/>
            <person name="Polz M.F."/>
        </authorList>
    </citation>
    <scope>NUCLEOTIDE SEQUENCE</scope>
    <source>
        <strain evidence="1">1F_279</strain>
    </source>
</reference>
<protein>
    <submittedName>
        <fullName evidence="1">Uncharacterized protein</fullName>
    </submittedName>
</protein>
<sequence length="56" mass="6302">MADARRSVQNILNPNRVQEYLKCLRDIAIMKGLTDCEIVSTPKKATWQGGFFTSGE</sequence>
<proteinExistence type="predicted"/>
<dbReference type="EMBL" id="KP795707">
    <property type="protein sequence ID" value="AKN40793.1"/>
    <property type="molecule type" value="Genomic_DNA"/>
</dbReference>
<organism evidence="1">
    <name type="scientific">Vibrio tasmaniensis</name>
    <dbReference type="NCBI Taxonomy" id="212663"/>
    <lineage>
        <taxon>Bacteria</taxon>
        <taxon>Pseudomonadati</taxon>
        <taxon>Pseudomonadota</taxon>
        <taxon>Gammaproteobacteria</taxon>
        <taxon>Vibrionales</taxon>
        <taxon>Vibrionaceae</taxon>
        <taxon>Vibrio</taxon>
    </lineage>
</organism>
<name>A0A0H3ZWR2_9VIBR</name>
<dbReference type="AlphaFoldDB" id="A0A0H3ZWR2"/>
<accession>A0A0H3ZWR2</accession>